<dbReference type="PANTHER" id="PTHR43501">
    <property type="entry name" value="CYTOSOL NON-SPECIFIC DIPEPTIDASE"/>
    <property type="match status" value="1"/>
</dbReference>
<evidence type="ECO:0000256" key="11">
    <source>
        <dbReference type="ARBA" id="ARBA00044252"/>
    </source>
</evidence>
<evidence type="ECO:0000256" key="17">
    <source>
        <dbReference type="ARBA" id="ARBA00078074"/>
    </source>
</evidence>
<dbReference type="PANTHER" id="PTHR43501:SF1">
    <property type="entry name" value="CYTOSOL NON-SPECIFIC DIPEPTIDASE"/>
    <property type="match status" value="1"/>
</dbReference>
<keyword evidence="4" id="KW-0479">Metal-binding</keyword>
<evidence type="ECO:0000256" key="15">
    <source>
        <dbReference type="ARBA" id="ARBA00076004"/>
    </source>
</evidence>
<dbReference type="PRINTS" id="PR00934">
    <property type="entry name" value="XHISDIPTASE"/>
</dbReference>
<comment type="cofactor">
    <cofactor evidence="1">
        <name>Co(2+)</name>
        <dbReference type="ChEBI" id="CHEBI:48828"/>
    </cofactor>
</comment>
<dbReference type="SUPFAM" id="SSF53187">
    <property type="entry name" value="Zn-dependent exopeptidases"/>
    <property type="match status" value="1"/>
</dbReference>
<evidence type="ECO:0000256" key="12">
    <source>
        <dbReference type="ARBA" id="ARBA00061423"/>
    </source>
</evidence>
<dbReference type="GO" id="GO:0070573">
    <property type="term" value="F:metallodipeptidase activity"/>
    <property type="evidence" value="ECO:0007669"/>
    <property type="project" value="TreeGrafter"/>
</dbReference>
<keyword evidence="3" id="KW-0645">Protease</keyword>
<dbReference type="Gene3D" id="3.40.630.10">
    <property type="entry name" value="Zn peptidases"/>
    <property type="match status" value="2"/>
</dbReference>
<dbReference type="PIRSF" id="PIRSF016599">
    <property type="entry name" value="Xaa-His_dipept"/>
    <property type="match status" value="1"/>
</dbReference>
<evidence type="ECO:0000256" key="1">
    <source>
        <dbReference type="ARBA" id="ARBA00001941"/>
    </source>
</evidence>
<dbReference type="GO" id="GO:0006508">
    <property type="term" value="P:proteolysis"/>
    <property type="evidence" value="ECO:0007669"/>
    <property type="project" value="UniProtKB-KW"/>
</dbReference>
<feature type="domain" description="Peptidase M20 dimerisation" evidence="18">
    <location>
        <begin position="211"/>
        <end position="294"/>
    </location>
</feature>
<evidence type="ECO:0000256" key="7">
    <source>
        <dbReference type="ARBA" id="ARBA00023049"/>
    </source>
</evidence>
<evidence type="ECO:0000259" key="18">
    <source>
        <dbReference type="Pfam" id="PF07687"/>
    </source>
</evidence>
<proteinExistence type="inferred from homology"/>
<dbReference type="InterPro" id="IPR011650">
    <property type="entry name" value="Peptidase_M20_dimer"/>
</dbReference>
<keyword evidence="7" id="KW-0482">Metalloprotease</keyword>
<evidence type="ECO:0000313" key="19">
    <source>
        <dbReference type="EMBL" id="VYU21191.1"/>
    </source>
</evidence>
<evidence type="ECO:0000256" key="6">
    <source>
        <dbReference type="ARBA" id="ARBA00022833"/>
    </source>
</evidence>
<dbReference type="Pfam" id="PF01546">
    <property type="entry name" value="Peptidase_M20"/>
    <property type="match status" value="1"/>
</dbReference>
<dbReference type="CDD" id="cd03890">
    <property type="entry name" value="M20_pepD"/>
    <property type="match status" value="1"/>
</dbReference>
<dbReference type="FunFam" id="3.40.630.10:FF:000015">
    <property type="entry name" value="Aminoacyl-histidine dipeptidase PepD"/>
    <property type="match status" value="1"/>
</dbReference>
<evidence type="ECO:0000256" key="3">
    <source>
        <dbReference type="ARBA" id="ARBA00022670"/>
    </source>
</evidence>
<dbReference type="GO" id="GO:0046872">
    <property type="term" value="F:metal ion binding"/>
    <property type="evidence" value="ECO:0007669"/>
    <property type="project" value="UniProtKB-KW"/>
</dbReference>
<evidence type="ECO:0000256" key="14">
    <source>
        <dbReference type="ARBA" id="ARBA00075285"/>
    </source>
</evidence>
<evidence type="ECO:0000256" key="10">
    <source>
        <dbReference type="ARBA" id="ARBA00038976"/>
    </source>
</evidence>
<evidence type="ECO:0000256" key="8">
    <source>
        <dbReference type="ARBA" id="ARBA00023285"/>
    </source>
</evidence>
<keyword evidence="5 19" id="KW-0378">Hydrolase</keyword>
<dbReference type="FunFam" id="3.40.630.10:FF:000018">
    <property type="entry name" value="Aminoacyl-histidine dipeptidase PepD"/>
    <property type="match status" value="1"/>
</dbReference>
<comment type="similarity">
    <text evidence="12">Belongs to the peptidase M20C family.</text>
</comment>
<organism evidence="19">
    <name type="scientific">Clostridium symbiosum</name>
    <name type="common">Bacteroides symbiosus</name>
    <dbReference type="NCBI Taxonomy" id="1512"/>
    <lineage>
        <taxon>Bacteria</taxon>
        <taxon>Bacillati</taxon>
        <taxon>Bacillota</taxon>
        <taxon>Clostridia</taxon>
        <taxon>Lachnospirales</taxon>
        <taxon>Lachnospiraceae</taxon>
        <taxon>Otoolea</taxon>
    </lineage>
</organism>
<protein>
    <recommendedName>
        <fullName evidence="13">Cytosol non-specific dipeptidase</fullName>
        <ecNumber evidence="10">3.4.13.18</ecNumber>
    </recommendedName>
    <alternativeName>
        <fullName evidence="16">Aminoacyl-histidine dipeptidase</fullName>
    </alternativeName>
    <alternativeName>
        <fullName evidence="15">Beta-alanyl-histidine dipeptidase</fullName>
    </alternativeName>
    <alternativeName>
        <fullName evidence="14">Carnosinase</fullName>
    </alternativeName>
    <alternativeName>
        <fullName evidence="11">Peptidase D</fullName>
    </alternativeName>
    <alternativeName>
        <fullName evidence="17">Xaa-His dipeptidase</fullName>
    </alternativeName>
</protein>
<gene>
    <name evidence="19" type="primary">pepD_1</name>
    <name evidence="19" type="ORF">CSLFYP84_01597</name>
</gene>
<evidence type="ECO:0000256" key="9">
    <source>
        <dbReference type="ARBA" id="ARBA00036421"/>
    </source>
</evidence>
<evidence type="ECO:0000256" key="16">
    <source>
        <dbReference type="ARBA" id="ARBA00077688"/>
    </source>
</evidence>
<dbReference type="NCBIfam" id="TIGR01893">
    <property type="entry name" value="aa-his-dipept"/>
    <property type="match status" value="1"/>
</dbReference>
<name>A0A6N3D333_CLOSY</name>
<sequence length="482" mass="53314">MGYSKEELLNERVFYHFHRICQIPHPSGGEKALSDFILKWALDLGLEARQDPVNNVFIRKPASPGYEAAPAVMLQAHLDMVCEKNEGSSHDFSKDPITWVIDGDNLSTGGQTTLGADDGIGVAFAMAVLEDKTLCHPELEILFTVAEESDFTGAVGFDVSWMKADYLINLDHACDREILSGSCGGMDAEIRLPIEHRKLPQDWKTYTVMITGLKGGHSGEDIHRGHGNANSLLGRFMAEAGKRFTYGISAVKGGTYRLAIPREARADLSLAASDYGKLVQLAEELQAVYREELQQTSSSLKITVEEIPLAGTQVSPDKIVILLLLAPDGICQMNEVLTGLVDTSDNLGELHMDSREFRMVFEIRSAQDSLKYYIYEKIQRLSSLVGAKCSTEVEYASWHFRANSPLRETAVEVYKKKYGSEPTVLTVHAGLEVGCFFEVKPCMDAISLGPDCWNFHSPSEMVSIPSVRKAYGFLCSILEELK</sequence>
<dbReference type="RefSeq" id="WP_021641344.1">
    <property type="nucleotide sequence ID" value="NZ_CACRUA010000020.1"/>
</dbReference>
<dbReference type="InterPro" id="IPR002933">
    <property type="entry name" value="Peptidase_M20"/>
</dbReference>
<comment type="catalytic activity">
    <reaction evidence="9">
        <text>Hydrolysis of dipeptides, preferentially hydrophobic dipeptides including prolyl amino acids.</text>
        <dbReference type="EC" id="3.4.13.18"/>
    </reaction>
</comment>
<dbReference type="AlphaFoldDB" id="A0A6N3D333"/>
<evidence type="ECO:0000256" key="2">
    <source>
        <dbReference type="ARBA" id="ARBA00001947"/>
    </source>
</evidence>
<dbReference type="InterPro" id="IPR001160">
    <property type="entry name" value="Peptidase_M20C"/>
</dbReference>
<keyword evidence="19" id="KW-0224">Dipeptidase</keyword>
<dbReference type="Pfam" id="PF07687">
    <property type="entry name" value="M20_dimer"/>
    <property type="match status" value="1"/>
</dbReference>
<evidence type="ECO:0000256" key="5">
    <source>
        <dbReference type="ARBA" id="ARBA00022801"/>
    </source>
</evidence>
<keyword evidence="6" id="KW-0862">Zinc</keyword>
<keyword evidence="8" id="KW-0170">Cobalt</keyword>
<comment type="cofactor">
    <cofactor evidence="2">
        <name>Zn(2+)</name>
        <dbReference type="ChEBI" id="CHEBI:29105"/>
    </cofactor>
</comment>
<evidence type="ECO:0000256" key="4">
    <source>
        <dbReference type="ARBA" id="ARBA00022723"/>
    </source>
</evidence>
<dbReference type="EC" id="3.4.13.18" evidence="10"/>
<accession>A0A6N3D333</accession>
<dbReference type="EMBL" id="CACRUA010000020">
    <property type="protein sequence ID" value="VYU21191.1"/>
    <property type="molecule type" value="Genomic_DNA"/>
</dbReference>
<reference evidence="19" key="1">
    <citation type="submission" date="2019-11" db="EMBL/GenBank/DDBJ databases">
        <authorList>
            <person name="Feng L."/>
        </authorList>
    </citation>
    <scope>NUCLEOTIDE SEQUENCE</scope>
    <source>
        <strain evidence="19">CsymbiosumLFYP84</strain>
    </source>
</reference>
<dbReference type="GO" id="GO:0005829">
    <property type="term" value="C:cytosol"/>
    <property type="evidence" value="ECO:0007669"/>
    <property type="project" value="TreeGrafter"/>
</dbReference>
<evidence type="ECO:0000256" key="13">
    <source>
        <dbReference type="ARBA" id="ARBA00071271"/>
    </source>
</evidence>